<keyword evidence="3" id="KW-0808">Transferase</keyword>
<dbReference type="Proteomes" id="UP000054854">
    <property type="component" value="Unassembled WGS sequence"/>
</dbReference>
<evidence type="ECO:0000313" key="4">
    <source>
        <dbReference type="Proteomes" id="UP000054854"/>
    </source>
</evidence>
<evidence type="ECO:0000313" key="2">
    <source>
        <dbReference type="EMBL" id="KTC83458.1"/>
    </source>
</evidence>
<dbReference type="AlphaFoldDB" id="A0A378IKE2"/>
<dbReference type="STRING" id="28085.Lcin_2145"/>
<feature type="domain" description="N-acetyltransferase" evidence="1">
    <location>
        <begin position="92"/>
        <end position="162"/>
    </location>
</feature>
<dbReference type="Gene3D" id="3.40.630.30">
    <property type="match status" value="1"/>
</dbReference>
<reference evidence="2 4" key="1">
    <citation type="submission" date="2015-11" db="EMBL/GenBank/DDBJ databases">
        <title>Genomic analysis of 38 Legionella species identifies large and diverse effector repertoires.</title>
        <authorList>
            <person name="Burstein D."/>
            <person name="Amaro F."/>
            <person name="Zusman T."/>
            <person name="Lifshitz Z."/>
            <person name="Cohen O."/>
            <person name="Gilbert J.A."/>
            <person name="Pupko T."/>
            <person name="Shuman H.A."/>
            <person name="Segal G."/>
        </authorList>
    </citation>
    <scope>NUCLEOTIDE SEQUENCE [LARGE SCALE GENOMIC DNA]</scope>
    <source>
        <strain evidence="2 4">CDC#72-OH-14</strain>
    </source>
</reference>
<dbReference type="Proteomes" id="UP000255316">
    <property type="component" value="Unassembled WGS sequence"/>
</dbReference>
<dbReference type="OrthoDB" id="5109343at2"/>
<protein>
    <submittedName>
        <fullName evidence="3">GNAT family acetyltransferase</fullName>
    </submittedName>
</protein>
<name>A0A378IKE2_9GAMM</name>
<dbReference type="RefSeq" id="WP_058465303.1">
    <property type="nucleotide sequence ID" value="NZ_CAAAHQ010000005.1"/>
</dbReference>
<dbReference type="EMBL" id="UGNX01000001">
    <property type="protein sequence ID" value="STX35546.1"/>
    <property type="molecule type" value="Genomic_DNA"/>
</dbReference>
<proteinExistence type="predicted"/>
<dbReference type="InterPro" id="IPR016181">
    <property type="entry name" value="Acyl_CoA_acyltransferase"/>
</dbReference>
<evidence type="ECO:0000313" key="3">
    <source>
        <dbReference type="EMBL" id="STX35546.1"/>
    </source>
</evidence>
<keyword evidence="4" id="KW-1185">Reference proteome</keyword>
<dbReference type="InterPro" id="IPR000182">
    <property type="entry name" value="GNAT_dom"/>
</dbReference>
<organism evidence="3 5">
    <name type="scientific">Legionella cincinnatiensis</name>
    <dbReference type="NCBI Taxonomy" id="28085"/>
    <lineage>
        <taxon>Bacteria</taxon>
        <taxon>Pseudomonadati</taxon>
        <taxon>Pseudomonadota</taxon>
        <taxon>Gammaproteobacteria</taxon>
        <taxon>Legionellales</taxon>
        <taxon>Legionellaceae</taxon>
        <taxon>Legionella</taxon>
    </lineage>
</organism>
<dbReference type="SUPFAM" id="SSF55729">
    <property type="entry name" value="Acyl-CoA N-acyltransferases (Nat)"/>
    <property type="match status" value="1"/>
</dbReference>
<sequence>MKYQRAHSEDFEQIVILQNKYQASNLSSSDKTDGFLSGAFSVEQLKSMDEDIGVFVCKDKDLVRGYLCAGSVKYNKGVPIVAAMLDCFPHINYQGKTLSTYNIAISGPVCIDKDYRGQGLFFSLYHHLTTFLLSERPELELYVVFVSTQNQRSINAHKKLGMEIVGQFSFNKDHFVILAVPIKQRKAGD</sequence>
<accession>A0A378IKE2</accession>
<evidence type="ECO:0000259" key="1">
    <source>
        <dbReference type="Pfam" id="PF00583"/>
    </source>
</evidence>
<dbReference type="Pfam" id="PF00583">
    <property type="entry name" value="Acetyltransf_1"/>
    <property type="match status" value="1"/>
</dbReference>
<dbReference type="EMBL" id="LNXX01000042">
    <property type="protein sequence ID" value="KTC83458.1"/>
    <property type="molecule type" value="Genomic_DNA"/>
</dbReference>
<evidence type="ECO:0000313" key="5">
    <source>
        <dbReference type="Proteomes" id="UP000255316"/>
    </source>
</evidence>
<dbReference type="GO" id="GO:0016747">
    <property type="term" value="F:acyltransferase activity, transferring groups other than amino-acyl groups"/>
    <property type="evidence" value="ECO:0007669"/>
    <property type="project" value="InterPro"/>
</dbReference>
<gene>
    <name evidence="2" type="ORF">Lcin_2145</name>
    <name evidence="3" type="ORF">NCTC12438_02162</name>
</gene>
<reference evidence="3 5" key="2">
    <citation type="submission" date="2018-06" db="EMBL/GenBank/DDBJ databases">
        <authorList>
            <consortium name="Pathogen Informatics"/>
            <person name="Doyle S."/>
        </authorList>
    </citation>
    <scope>NUCLEOTIDE SEQUENCE [LARGE SCALE GENOMIC DNA]</scope>
    <source>
        <strain evidence="3 5">NCTC12438</strain>
    </source>
</reference>